<dbReference type="EMBL" id="JAIWYP010000006">
    <property type="protein sequence ID" value="KAH3812209.1"/>
    <property type="molecule type" value="Genomic_DNA"/>
</dbReference>
<name>A0A9D4JJ69_DREPO</name>
<evidence type="ECO:0000313" key="2">
    <source>
        <dbReference type="EMBL" id="KAH3812209.1"/>
    </source>
</evidence>
<keyword evidence="3" id="KW-1185">Reference proteome</keyword>
<feature type="region of interest" description="Disordered" evidence="1">
    <location>
        <begin position="307"/>
        <end position="336"/>
    </location>
</feature>
<dbReference type="Proteomes" id="UP000828390">
    <property type="component" value="Unassembled WGS sequence"/>
</dbReference>
<organism evidence="2 3">
    <name type="scientific">Dreissena polymorpha</name>
    <name type="common">Zebra mussel</name>
    <name type="synonym">Mytilus polymorpha</name>
    <dbReference type="NCBI Taxonomy" id="45954"/>
    <lineage>
        <taxon>Eukaryota</taxon>
        <taxon>Metazoa</taxon>
        <taxon>Spiralia</taxon>
        <taxon>Lophotrochozoa</taxon>
        <taxon>Mollusca</taxon>
        <taxon>Bivalvia</taxon>
        <taxon>Autobranchia</taxon>
        <taxon>Heteroconchia</taxon>
        <taxon>Euheterodonta</taxon>
        <taxon>Imparidentia</taxon>
        <taxon>Neoheterodontei</taxon>
        <taxon>Myida</taxon>
        <taxon>Dreissenoidea</taxon>
        <taxon>Dreissenidae</taxon>
        <taxon>Dreissena</taxon>
    </lineage>
</organism>
<sequence>MNVYEHVCETAADCLQNTKDGILTCIEKFKTSGEAIQKSISSFRHHLMSSTQDSNSSGVDVDTDDCGNHTKPPGAQTPCPEGYRERKFATIIRPDDSYLKKRTAGEESGSNSIIKQRGARLCADNSWNAMTPRNDTTRSTHLNVIRKAKSDTNYPSHKDEKTEKTVKEKSKSSDHYFTIPRSNPYKSSSSSVTGKYFGKSDERTLFKNALGRSGIQNKSQPKPLHTNTKKNIEIVQCSPEVQSTEPDKIYIYIQDMSTPSTCAAIDHTLMSSPKGPVNKRAPIPLSPLAKFTDKGKTVHSTCAYSQLKEADRSAKGNQQQNPTPTKRDRDRCTQAGYDPSTIVPVIPKTGFVKTKFEIKIPDDKSHLQKLVSILTVSHHRTVDEAAYLKLKALTRRSSLEATVGCFQCCRRQF</sequence>
<gene>
    <name evidence="2" type="ORF">DPMN_140633</name>
</gene>
<dbReference type="AlphaFoldDB" id="A0A9D4JJ69"/>
<feature type="region of interest" description="Disordered" evidence="1">
    <location>
        <begin position="147"/>
        <end position="193"/>
    </location>
</feature>
<reference evidence="2" key="1">
    <citation type="journal article" date="2019" name="bioRxiv">
        <title>The Genome of the Zebra Mussel, Dreissena polymorpha: A Resource for Invasive Species Research.</title>
        <authorList>
            <person name="McCartney M.A."/>
            <person name="Auch B."/>
            <person name="Kono T."/>
            <person name="Mallez S."/>
            <person name="Zhang Y."/>
            <person name="Obille A."/>
            <person name="Becker A."/>
            <person name="Abrahante J.E."/>
            <person name="Garbe J."/>
            <person name="Badalamenti J.P."/>
            <person name="Herman A."/>
            <person name="Mangelson H."/>
            <person name="Liachko I."/>
            <person name="Sullivan S."/>
            <person name="Sone E.D."/>
            <person name="Koren S."/>
            <person name="Silverstein K.A.T."/>
            <person name="Beckman K.B."/>
            <person name="Gohl D.M."/>
        </authorList>
    </citation>
    <scope>NUCLEOTIDE SEQUENCE</scope>
    <source>
        <strain evidence="2">Duluth1</strain>
        <tissue evidence="2">Whole animal</tissue>
    </source>
</reference>
<evidence type="ECO:0000256" key="1">
    <source>
        <dbReference type="SAM" id="MobiDB-lite"/>
    </source>
</evidence>
<feature type="compositionally biased region" description="Basic and acidic residues" evidence="1">
    <location>
        <begin position="156"/>
        <end position="174"/>
    </location>
</feature>
<evidence type="ECO:0000313" key="3">
    <source>
        <dbReference type="Proteomes" id="UP000828390"/>
    </source>
</evidence>
<proteinExistence type="predicted"/>
<reference evidence="2" key="2">
    <citation type="submission" date="2020-11" db="EMBL/GenBank/DDBJ databases">
        <authorList>
            <person name="McCartney M.A."/>
            <person name="Auch B."/>
            <person name="Kono T."/>
            <person name="Mallez S."/>
            <person name="Becker A."/>
            <person name="Gohl D.M."/>
            <person name="Silverstein K.A.T."/>
            <person name="Koren S."/>
            <person name="Bechman K.B."/>
            <person name="Herman A."/>
            <person name="Abrahante J.E."/>
            <person name="Garbe J."/>
        </authorList>
    </citation>
    <scope>NUCLEOTIDE SEQUENCE</scope>
    <source>
        <strain evidence="2">Duluth1</strain>
        <tissue evidence="2">Whole animal</tissue>
    </source>
</reference>
<comment type="caution">
    <text evidence="2">The sequence shown here is derived from an EMBL/GenBank/DDBJ whole genome shotgun (WGS) entry which is preliminary data.</text>
</comment>
<accession>A0A9D4JJ69</accession>
<feature type="compositionally biased region" description="Polar residues" evidence="1">
    <location>
        <begin position="315"/>
        <end position="324"/>
    </location>
</feature>
<protein>
    <submittedName>
        <fullName evidence="2">Uncharacterized protein</fullName>
    </submittedName>
</protein>